<reference evidence="2 3" key="1">
    <citation type="journal article" date="2016" name="Nat. Commun.">
        <title>Thousands of microbial genomes shed light on interconnected biogeochemical processes in an aquifer system.</title>
        <authorList>
            <person name="Anantharaman K."/>
            <person name="Brown C.T."/>
            <person name="Hug L.A."/>
            <person name="Sharon I."/>
            <person name="Castelle C.J."/>
            <person name="Probst A.J."/>
            <person name="Thomas B.C."/>
            <person name="Singh A."/>
            <person name="Wilkins M.J."/>
            <person name="Karaoz U."/>
            <person name="Brodie E.L."/>
            <person name="Williams K.H."/>
            <person name="Hubbard S.S."/>
            <person name="Banfield J.F."/>
        </authorList>
    </citation>
    <scope>NUCLEOTIDE SEQUENCE [LARGE SCALE GENOMIC DNA]</scope>
</reference>
<keyword evidence="1" id="KW-1133">Transmembrane helix</keyword>
<dbReference type="Proteomes" id="UP000178510">
    <property type="component" value="Unassembled WGS sequence"/>
</dbReference>
<dbReference type="STRING" id="1802274.A3J58_00170"/>
<evidence type="ECO:0000313" key="3">
    <source>
        <dbReference type="Proteomes" id="UP000178510"/>
    </source>
</evidence>
<evidence type="ECO:0000313" key="2">
    <source>
        <dbReference type="EMBL" id="OHA03730.1"/>
    </source>
</evidence>
<organism evidence="2 3">
    <name type="scientific">Candidatus Sungbacteria bacterium RIFCSPHIGHO2_02_FULL_52_23</name>
    <dbReference type="NCBI Taxonomy" id="1802274"/>
    <lineage>
        <taxon>Bacteria</taxon>
        <taxon>Candidatus Sungiibacteriota</taxon>
    </lineage>
</organism>
<dbReference type="EMBL" id="MHQM01000021">
    <property type="protein sequence ID" value="OHA03730.1"/>
    <property type="molecule type" value="Genomic_DNA"/>
</dbReference>
<feature type="transmembrane region" description="Helical" evidence="1">
    <location>
        <begin position="6"/>
        <end position="23"/>
    </location>
</feature>
<gene>
    <name evidence="2" type="ORF">A3J58_00170</name>
</gene>
<evidence type="ECO:0000256" key="1">
    <source>
        <dbReference type="SAM" id="Phobius"/>
    </source>
</evidence>
<comment type="caution">
    <text evidence="2">The sequence shown here is derived from an EMBL/GenBank/DDBJ whole genome shotgun (WGS) entry which is preliminary data.</text>
</comment>
<accession>A0A1G2KWE8</accession>
<protein>
    <submittedName>
        <fullName evidence="2">Uncharacterized protein</fullName>
    </submittedName>
</protein>
<name>A0A1G2KWE8_9BACT</name>
<dbReference type="AlphaFoldDB" id="A0A1G2KWE8"/>
<keyword evidence="1" id="KW-0812">Transmembrane</keyword>
<sequence>MNRNNLFTIILIVLIGGIGYMWYSSSQTPQDAPGAEEAAATFTQSIAQLERLRTIDIDTTIFQDPVFVSLEAPPVPIEAPVTPGRTNPFLKFR</sequence>
<proteinExistence type="predicted"/>
<keyword evidence="1" id="KW-0472">Membrane</keyword>